<organism evidence="1 2">
    <name type="scientific">Trichomalopsis sarcophagae</name>
    <dbReference type="NCBI Taxonomy" id="543379"/>
    <lineage>
        <taxon>Eukaryota</taxon>
        <taxon>Metazoa</taxon>
        <taxon>Ecdysozoa</taxon>
        <taxon>Arthropoda</taxon>
        <taxon>Hexapoda</taxon>
        <taxon>Insecta</taxon>
        <taxon>Pterygota</taxon>
        <taxon>Neoptera</taxon>
        <taxon>Endopterygota</taxon>
        <taxon>Hymenoptera</taxon>
        <taxon>Apocrita</taxon>
        <taxon>Proctotrupomorpha</taxon>
        <taxon>Chalcidoidea</taxon>
        <taxon>Pteromalidae</taxon>
        <taxon>Pteromalinae</taxon>
        <taxon>Trichomalopsis</taxon>
    </lineage>
</organism>
<accession>A0A232FN78</accession>
<sequence>MAQIQESQDGSVAGCTVQFEMILTMIDVKVVKSNTQKSVETSSEINMTILPDYAKSADDDDTDYSDTE</sequence>
<evidence type="ECO:0000313" key="1">
    <source>
        <dbReference type="EMBL" id="OXU31979.1"/>
    </source>
</evidence>
<comment type="caution">
    <text evidence="1">The sequence shown here is derived from an EMBL/GenBank/DDBJ whole genome shotgun (WGS) entry which is preliminary data.</text>
</comment>
<dbReference type="EMBL" id="NNAY01000013">
    <property type="protein sequence ID" value="OXU31979.1"/>
    <property type="molecule type" value="Genomic_DNA"/>
</dbReference>
<keyword evidence="2" id="KW-1185">Reference proteome</keyword>
<proteinExistence type="predicted"/>
<evidence type="ECO:0000313" key="2">
    <source>
        <dbReference type="Proteomes" id="UP000215335"/>
    </source>
</evidence>
<protein>
    <submittedName>
        <fullName evidence="1">Uncharacterized protein</fullName>
    </submittedName>
</protein>
<dbReference type="AlphaFoldDB" id="A0A232FN78"/>
<dbReference type="Proteomes" id="UP000215335">
    <property type="component" value="Unassembled WGS sequence"/>
</dbReference>
<reference evidence="1 2" key="1">
    <citation type="journal article" date="2017" name="Curr. Biol.">
        <title>The Evolution of Venom by Co-option of Single-Copy Genes.</title>
        <authorList>
            <person name="Martinson E.O."/>
            <person name="Mrinalini"/>
            <person name="Kelkar Y.D."/>
            <person name="Chang C.H."/>
            <person name="Werren J.H."/>
        </authorList>
    </citation>
    <scope>NUCLEOTIDE SEQUENCE [LARGE SCALE GENOMIC DNA]</scope>
    <source>
        <strain evidence="1 2">Alberta</strain>
        <tissue evidence="1">Whole body</tissue>
    </source>
</reference>
<name>A0A232FN78_9HYME</name>
<gene>
    <name evidence="1" type="ORF">TSAR_013747</name>
</gene>